<dbReference type="GeneID" id="90967477"/>
<gene>
    <name evidence="1" type="ORF">G6M90_00g018280</name>
</gene>
<accession>A0A7D5URG9</accession>
<evidence type="ECO:0000313" key="1">
    <source>
        <dbReference type="EMBL" id="QLI64933.1"/>
    </source>
</evidence>
<reference evidence="1 2" key="1">
    <citation type="submission" date="2020-07" db="EMBL/GenBank/DDBJ databases">
        <title>Telomere length de novo assembly of all 7 chromosomes of the fungus, Metarhizium brunneum, using a novel assembly pipeline.</title>
        <authorList>
            <person name="Saud z."/>
            <person name="Kortsinoglou A."/>
            <person name="Kouvelis V.N."/>
            <person name="Butt T.M."/>
        </authorList>
    </citation>
    <scope>NUCLEOTIDE SEQUENCE [LARGE SCALE GENOMIC DNA]</scope>
    <source>
        <strain evidence="1 2">4556</strain>
    </source>
</reference>
<protein>
    <submittedName>
        <fullName evidence="1">Uncharacterized protein</fullName>
    </submittedName>
</protein>
<dbReference type="AlphaFoldDB" id="A0A7D5URG9"/>
<dbReference type="KEGG" id="mbrn:90967477"/>
<name>A0A7D5URG9_9HYPO</name>
<sequence>MRLPSMQAGGILNPTDGGVPRAESAGFHPLCSFICVDRLPTRNLPHGRELKTKPTVGHTISCWTQRSPMTAIGEDHGIAMHDGHHDQGILILGRVASLENNHEVGDSDVIA</sequence>
<evidence type="ECO:0000313" key="2">
    <source>
        <dbReference type="Proteomes" id="UP000510686"/>
    </source>
</evidence>
<dbReference type="Proteomes" id="UP000510686">
    <property type="component" value="Chromosome 1"/>
</dbReference>
<organism evidence="1 2">
    <name type="scientific">Metarhizium brunneum</name>
    <dbReference type="NCBI Taxonomy" id="500148"/>
    <lineage>
        <taxon>Eukaryota</taxon>
        <taxon>Fungi</taxon>
        <taxon>Dikarya</taxon>
        <taxon>Ascomycota</taxon>
        <taxon>Pezizomycotina</taxon>
        <taxon>Sordariomycetes</taxon>
        <taxon>Hypocreomycetidae</taxon>
        <taxon>Hypocreales</taxon>
        <taxon>Clavicipitaceae</taxon>
        <taxon>Metarhizium</taxon>
    </lineage>
</organism>
<proteinExistence type="predicted"/>
<dbReference type="RefSeq" id="XP_065985859.1">
    <property type="nucleotide sequence ID" value="XM_066129817.1"/>
</dbReference>
<dbReference type="EMBL" id="CP058932">
    <property type="protein sequence ID" value="QLI64933.1"/>
    <property type="molecule type" value="Genomic_DNA"/>
</dbReference>
<keyword evidence="2" id="KW-1185">Reference proteome</keyword>